<dbReference type="InterPro" id="IPR038404">
    <property type="entry name" value="TRAP_DctP_sf"/>
</dbReference>
<accession>A0AAJ2U1S4</accession>
<dbReference type="NCBIfam" id="TIGR00787">
    <property type="entry name" value="dctP"/>
    <property type="match status" value="1"/>
</dbReference>
<dbReference type="PROSITE" id="PS51257">
    <property type="entry name" value="PROKAR_LIPOPROTEIN"/>
    <property type="match status" value="1"/>
</dbReference>
<evidence type="ECO:0000256" key="3">
    <source>
        <dbReference type="ARBA" id="ARBA00022729"/>
    </source>
</evidence>
<reference evidence="5" key="1">
    <citation type="submission" date="2023-10" db="EMBL/GenBank/DDBJ databases">
        <title>Screening of Alkalihalophilus pseudofirmusBZ-TG-HK211 and Its Alleviation of Salt Stress on Rapeseed Growth.</title>
        <authorList>
            <person name="Zhao B."/>
            <person name="Guo T."/>
        </authorList>
    </citation>
    <scope>NUCLEOTIDE SEQUENCE</scope>
    <source>
        <strain evidence="5">BZ-TG-HK211</strain>
    </source>
</reference>
<protein>
    <submittedName>
        <fullName evidence="5">TRAP transporter substrate-binding protein DctP</fullName>
    </submittedName>
</protein>
<feature type="chain" id="PRO_5042614796" evidence="4">
    <location>
        <begin position="24"/>
        <end position="344"/>
    </location>
</feature>
<sequence length="344" mass="37737">MKKRKILSIASTTACLLWLTACGGSDEVSSEAEAAEAPASDEVITLKVGHIAPPEEAYALGFDAYAEAVEEATDGRVQFEIFGNGALGGERELLEGVQLANLDMSVITTGVVTNFVPEVTAIEFPFLFRDLDHAYQTLDSDIGQELLDTMSNAGLKGISFWENGQRHIANNQQPVKTPDDLKGLKMRTIESDLLLDTYSALGTNATPMAFPEVYGGLQQGVIDGSDFSYGVISSTNVYEQVDHFTEAGLYYASATLLMNDDLYESLPADIQETLVTLGKEFAATQREISQTLEEEQKQQLLDNGVEIISAEELDLDAFREQVQPVYEKYEEQYGDILERIANVE</sequence>
<dbReference type="NCBIfam" id="NF037995">
    <property type="entry name" value="TRAP_S1"/>
    <property type="match status" value="1"/>
</dbReference>
<dbReference type="RefSeq" id="WP_323467326.1">
    <property type="nucleotide sequence ID" value="NZ_CP144224.1"/>
</dbReference>
<keyword evidence="3 4" id="KW-0732">Signal</keyword>
<dbReference type="AlphaFoldDB" id="A0AAJ2U1S4"/>
<dbReference type="GO" id="GO:0055085">
    <property type="term" value="P:transmembrane transport"/>
    <property type="evidence" value="ECO:0007669"/>
    <property type="project" value="InterPro"/>
</dbReference>
<dbReference type="Proteomes" id="UP001285636">
    <property type="component" value="Unassembled WGS sequence"/>
</dbReference>
<dbReference type="InterPro" id="IPR018389">
    <property type="entry name" value="DctP_fam"/>
</dbReference>
<dbReference type="PIRSF" id="PIRSF006470">
    <property type="entry name" value="DctB"/>
    <property type="match status" value="1"/>
</dbReference>
<dbReference type="Pfam" id="PF03480">
    <property type="entry name" value="DctP"/>
    <property type="match status" value="1"/>
</dbReference>
<comment type="similarity">
    <text evidence="1">Belongs to the bacterial solute-binding protein 7 family.</text>
</comment>
<organism evidence="5 6">
    <name type="scientific">Alkalihalophilus pseudofirmus</name>
    <name type="common">Bacillus pseudofirmus</name>
    <dbReference type="NCBI Taxonomy" id="79885"/>
    <lineage>
        <taxon>Bacteria</taxon>
        <taxon>Bacillati</taxon>
        <taxon>Bacillota</taxon>
        <taxon>Bacilli</taxon>
        <taxon>Bacillales</taxon>
        <taxon>Bacillaceae</taxon>
        <taxon>Alkalihalophilus</taxon>
    </lineage>
</organism>
<name>A0AAJ2U1S4_ALKPS</name>
<keyword evidence="2" id="KW-0813">Transport</keyword>
<dbReference type="GO" id="GO:0030288">
    <property type="term" value="C:outer membrane-bounded periplasmic space"/>
    <property type="evidence" value="ECO:0007669"/>
    <property type="project" value="InterPro"/>
</dbReference>
<dbReference type="Gene3D" id="3.40.190.170">
    <property type="entry name" value="Bacterial extracellular solute-binding protein, family 7"/>
    <property type="match status" value="1"/>
</dbReference>
<proteinExistence type="inferred from homology"/>
<feature type="signal peptide" evidence="4">
    <location>
        <begin position="1"/>
        <end position="23"/>
    </location>
</feature>
<dbReference type="EMBL" id="JAWJAY010000004">
    <property type="protein sequence ID" value="MDV2886679.1"/>
    <property type="molecule type" value="Genomic_DNA"/>
</dbReference>
<evidence type="ECO:0000256" key="1">
    <source>
        <dbReference type="ARBA" id="ARBA00009023"/>
    </source>
</evidence>
<dbReference type="PANTHER" id="PTHR33376">
    <property type="match status" value="1"/>
</dbReference>
<evidence type="ECO:0000313" key="6">
    <source>
        <dbReference type="Proteomes" id="UP001285636"/>
    </source>
</evidence>
<dbReference type="PANTHER" id="PTHR33376:SF7">
    <property type="entry name" value="C4-DICARBOXYLATE-BINDING PROTEIN DCTB"/>
    <property type="match status" value="1"/>
</dbReference>
<evidence type="ECO:0000256" key="4">
    <source>
        <dbReference type="SAM" id="SignalP"/>
    </source>
</evidence>
<evidence type="ECO:0000313" key="5">
    <source>
        <dbReference type="EMBL" id="MDV2886679.1"/>
    </source>
</evidence>
<comment type="caution">
    <text evidence="5">The sequence shown here is derived from an EMBL/GenBank/DDBJ whole genome shotgun (WGS) entry which is preliminary data.</text>
</comment>
<dbReference type="InterPro" id="IPR004682">
    <property type="entry name" value="TRAP_DctP"/>
</dbReference>
<gene>
    <name evidence="5" type="primary">dctP</name>
    <name evidence="5" type="ORF">RYX45_15915</name>
</gene>
<evidence type="ECO:0000256" key="2">
    <source>
        <dbReference type="ARBA" id="ARBA00022448"/>
    </source>
</evidence>